<dbReference type="OrthoDB" id="6694816at2"/>
<keyword evidence="1" id="KW-1133">Transmembrane helix</keyword>
<gene>
    <name evidence="2" type="ORF">F889_01526</name>
</gene>
<reference evidence="2 3" key="1">
    <citation type="submission" date="2013-02" db="EMBL/GenBank/DDBJ databases">
        <title>The Genome Sequence of Acinetobacter sp. NIPH 1859.</title>
        <authorList>
            <consortium name="The Broad Institute Genome Sequencing Platform"/>
            <consortium name="The Broad Institute Genome Sequencing Center for Infectious Disease"/>
            <person name="Cerqueira G."/>
            <person name="Feldgarden M."/>
            <person name="Courvalin P."/>
            <person name="Perichon B."/>
            <person name="Grillot-Courvalin C."/>
            <person name="Clermont D."/>
            <person name="Rocha E."/>
            <person name="Yoon E.-J."/>
            <person name="Nemec A."/>
            <person name="Walker B."/>
            <person name="Young S.K."/>
            <person name="Zeng Q."/>
            <person name="Gargeya S."/>
            <person name="Fitzgerald M."/>
            <person name="Haas B."/>
            <person name="Abouelleil A."/>
            <person name="Alvarado L."/>
            <person name="Arachchi H.M."/>
            <person name="Berlin A.M."/>
            <person name="Chapman S.B."/>
            <person name="Dewar J."/>
            <person name="Goldberg J."/>
            <person name="Griggs A."/>
            <person name="Gujja S."/>
            <person name="Hansen M."/>
            <person name="Howarth C."/>
            <person name="Imamovic A."/>
            <person name="Larimer J."/>
            <person name="McCowan C."/>
            <person name="Murphy C."/>
            <person name="Neiman D."/>
            <person name="Pearson M."/>
            <person name="Priest M."/>
            <person name="Roberts A."/>
            <person name="Saif S."/>
            <person name="Shea T."/>
            <person name="Sisk P."/>
            <person name="Sykes S."/>
            <person name="Wortman J."/>
            <person name="Nusbaum C."/>
            <person name="Birren B."/>
        </authorList>
    </citation>
    <scope>NUCLEOTIDE SEQUENCE [LARGE SCALE GENOMIC DNA]</scope>
    <source>
        <strain evidence="2 3">NIPH 1859</strain>
    </source>
</reference>
<dbReference type="HOGENOM" id="CLU_175557_2_0_6"/>
<keyword evidence="3" id="KW-1185">Reference proteome</keyword>
<keyword evidence="1" id="KW-0472">Membrane</keyword>
<evidence type="ECO:0000256" key="1">
    <source>
        <dbReference type="SAM" id="Phobius"/>
    </source>
</evidence>
<proteinExistence type="predicted"/>
<sequence length="90" mass="9994">MSEKQGAVEAAASAAATATKFTYTTYTTAGVGVFSSWLYSVDWVAVLGVSIALATFLLNLYYKRKENQRADEIHKLTKQKLEQPKEENDE</sequence>
<evidence type="ECO:0000313" key="2">
    <source>
        <dbReference type="EMBL" id="ENX34886.1"/>
    </source>
</evidence>
<dbReference type="PATRIC" id="fig|1217695.3.peg.1483"/>
<comment type="caution">
    <text evidence="2">The sequence shown here is derived from an EMBL/GenBank/DDBJ whole genome shotgun (WGS) entry which is preliminary data.</text>
</comment>
<organism evidence="2 3">
    <name type="scientific">Acinetobacter colistiniresistens</name>
    <dbReference type="NCBI Taxonomy" id="280145"/>
    <lineage>
        <taxon>Bacteria</taxon>
        <taxon>Pseudomonadati</taxon>
        <taxon>Pseudomonadota</taxon>
        <taxon>Gammaproteobacteria</taxon>
        <taxon>Moraxellales</taxon>
        <taxon>Moraxellaceae</taxon>
        <taxon>Acinetobacter</taxon>
    </lineage>
</organism>
<dbReference type="EMBL" id="APRZ01000014">
    <property type="protein sequence ID" value="ENX34886.1"/>
    <property type="molecule type" value="Genomic_DNA"/>
</dbReference>
<dbReference type="Proteomes" id="UP000013009">
    <property type="component" value="Unassembled WGS sequence"/>
</dbReference>
<dbReference type="InterPro" id="IPR032124">
    <property type="entry name" value="Phage_F116_holin"/>
</dbReference>
<evidence type="ECO:0008006" key="4">
    <source>
        <dbReference type="Google" id="ProtNLM"/>
    </source>
</evidence>
<dbReference type="Pfam" id="PF16082">
    <property type="entry name" value="Phage_holin_2_4"/>
    <property type="match status" value="1"/>
</dbReference>
<feature type="transmembrane region" description="Helical" evidence="1">
    <location>
        <begin position="43"/>
        <end position="62"/>
    </location>
</feature>
<accession>N9QXS7</accession>
<evidence type="ECO:0000313" key="3">
    <source>
        <dbReference type="Proteomes" id="UP000013009"/>
    </source>
</evidence>
<keyword evidence="1" id="KW-0812">Transmembrane</keyword>
<protein>
    <recommendedName>
        <fullName evidence="4">Holin</fullName>
    </recommendedName>
</protein>
<dbReference type="AlphaFoldDB" id="N9QXS7"/>
<name>N9QXS7_9GAMM</name>
<dbReference type="RefSeq" id="WP_005272257.1">
    <property type="nucleotide sequence ID" value="NZ_KB850194.1"/>
</dbReference>